<comment type="caution">
    <text evidence="2">The sequence shown here is derived from an EMBL/GenBank/DDBJ whole genome shotgun (WGS) entry which is preliminary data.</text>
</comment>
<feature type="chain" id="PRO_5046912450" evidence="1">
    <location>
        <begin position="22"/>
        <end position="124"/>
    </location>
</feature>
<reference evidence="3" key="1">
    <citation type="journal article" date="2019" name="Int. J. Syst. Evol. Microbiol.">
        <title>The Global Catalogue of Microorganisms (GCM) 10K type strain sequencing project: providing services to taxonomists for standard genome sequencing and annotation.</title>
        <authorList>
            <consortium name="The Broad Institute Genomics Platform"/>
            <consortium name="The Broad Institute Genome Sequencing Center for Infectious Disease"/>
            <person name="Wu L."/>
            <person name="Ma J."/>
        </authorList>
    </citation>
    <scope>NUCLEOTIDE SEQUENCE [LARGE SCALE GENOMIC DNA]</scope>
    <source>
        <strain evidence="3">CCUG 56029</strain>
    </source>
</reference>
<keyword evidence="3" id="KW-1185">Reference proteome</keyword>
<sequence>MSRNARLLVLLAAIIPLAGQAETLDTALAGIIGKEVEIDGHIGAGLNVMEDEALAFRDGAGRTYPVVLDAGRAARKRLADCKFAMFGGGTPCSLKGKAEIEMDGSRIRLILFEATEIGEPAALK</sequence>
<evidence type="ECO:0000313" key="2">
    <source>
        <dbReference type="EMBL" id="MFD1882197.1"/>
    </source>
</evidence>
<keyword evidence="1" id="KW-0732">Signal</keyword>
<accession>A0ABW4R7Z4</accession>
<organism evidence="2 3">
    <name type="scientific">Paracoccus pacificus</name>
    <dbReference type="NCBI Taxonomy" id="1463598"/>
    <lineage>
        <taxon>Bacteria</taxon>
        <taxon>Pseudomonadati</taxon>
        <taxon>Pseudomonadota</taxon>
        <taxon>Alphaproteobacteria</taxon>
        <taxon>Rhodobacterales</taxon>
        <taxon>Paracoccaceae</taxon>
        <taxon>Paracoccus</taxon>
    </lineage>
</organism>
<gene>
    <name evidence="2" type="ORF">ACFSCT_10785</name>
</gene>
<evidence type="ECO:0000256" key="1">
    <source>
        <dbReference type="SAM" id="SignalP"/>
    </source>
</evidence>
<protein>
    <submittedName>
        <fullName evidence="2">Uncharacterized protein</fullName>
    </submittedName>
</protein>
<name>A0ABW4R7Z4_9RHOB</name>
<feature type="signal peptide" evidence="1">
    <location>
        <begin position="1"/>
        <end position="21"/>
    </location>
</feature>
<dbReference type="EMBL" id="JBHUEN010000031">
    <property type="protein sequence ID" value="MFD1882197.1"/>
    <property type="molecule type" value="Genomic_DNA"/>
</dbReference>
<dbReference type="Proteomes" id="UP001597213">
    <property type="component" value="Unassembled WGS sequence"/>
</dbReference>
<proteinExistence type="predicted"/>
<dbReference type="RefSeq" id="WP_379142644.1">
    <property type="nucleotide sequence ID" value="NZ_JBHUEN010000031.1"/>
</dbReference>
<evidence type="ECO:0000313" key="3">
    <source>
        <dbReference type="Proteomes" id="UP001597213"/>
    </source>
</evidence>